<dbReference type="GO" id="GO:0052170">
    <property type="term" value="P:symbiont-mediated suppression of host innate immune response"/>
    <property type="evidence" value="ECO:0007669"/>
    <property type="project" value="UniProtKB-KW"/>
</dbReference>
<dbReference type="Gene3D" id="3.30.160.330">
    <property type="match status" value="1"/>
</dbReference>
<evidence type="ECO:0000256" key="16">
    <source>
        <dbReference type="ARBA" id="ARBA00023280"/>
    </source>
</evidence>
<evidence type="ECO:0000256" key="14">
    <source>
        <dbReference type="ARBA" id="ARBA00023200"/>
    </source>
</evidence>
<evidence type="ECO:0000256" key="15">
    <source>
        <dbReference type="ARBA" id="ARBA00023258"/>
    </source>
</evidence>
<evidence type="ECO:0000256" key="11">
    <source>
        <dbReference type="ARBA" id="ARBA00023125"/>
    </source>
</evidence>
<feature type="zinc finger region" evidence="18">
    <location>
        <begin position="50"/>
        <end position="86"/>
    </location>
</feature>
<keyword evidence="6 18" id="KW-0479">Metal-binding</keyword>
<dbReference type="GO" id="GO:0019904">
    <property type="term" value="F:protein domain specific binding"/>
    <property type="evidence" value="ECO:0007669"/>
    <property type="project" value="UniProtKB-UniRule"/>
</dbReference>
<keyword evidence="13 18" id="KW-0804">Transcription</keyword>
<evidence type="ECO:0000256" key="8">
    <source>
        <dbReference type="ARBA" id="ARBA00022830"/>
    </source>
</evidence>
<evidence type="ECO:0000256" key="3">
    <source>
        <dbReference type="ARBA" id="ARBA00022562"/>
    </source>
</evidence>
<keyword evidence="8 18" id="KW-1114">Inhibition of host interferon signaling pathway by virus</keyword>
<keyword evidence="12 18" id="KW-0010">Activator</keyword>
<keyword evidence="11 18" id="KW-0238">DNA-binding</keyword>
<evidence type="ECO:0000256" key="17">
    <source>
        <dbReference type="ARBA" id="ARBA00023309"/>
    </source>
</evidence>
<comment type="function">
    <text evidence="19">E7 protein has both transforming and trans-activating activities.</text>
</comment>
<evidence type="ECO:0000256" key="7">
    <source>
        <dbReference type="ARBA" id="ARBA00022771"/>
    </source>
</evidence>
<dbReference type="Pfam" id="PF00527">
    <property type="entry name" value="E7"/>
    <property type="match status" value="1"/>
</dbReference>
<dbReference type="GO" id="GO:0003700">
    <property type="term" value="F:DNA-binding transcription factor activity"/>
    <property type="evidence" value="ECO:0007669"/>
    <property type="project" value="UniProtKB-UniRule"/>
</dbReference>
<evidence type="ECO:0000313" key="20">
    <source>
        <dbReference type="EMBL" id="AYA94101.1"/>
    </source>
</evidence>
<evidence type="ECO:0000256" key="13">
    <source>
        <dbReference type="ARBA" id="ARBA00023163"/>
    </source>
</evidence>
<name>A0A385PJJ5_9PAPI</name>
<evidence type="ECO:0000256" key="2">
    <source>
        <dbReference type="ARBA" id="ARBA00022518"/>
    </source>
</evidence>
<dbReference type="InterPro" id="IPR000148">
    <property type="entry name" value="Papilloma_E7"/>
</dbReference>
<dbReference type="GO" id="GO:0008270">
    <property type="term" value="F:zinc ion binding"/>
    <property type="evidence" value="ECO:0007669"/>
    <property type="project" value="UniProtKB-KW"/>
</dbReference>
<keyword evidence="10 18" id="KW-0805">Transcription regulation</keyword>
<comment type="caution">
    <text evidence="18">Lacks conserved residue(s) required for the propagation of feature annotation.</text>
</comment>
<keyword evidence="1 18" id="KW-1121">Modulation of host cell cycle by virus</keyword>
<sequence length="96" mass="10568">MIGEVATLKDIELNLESLVLPANLLCDEEVNSEEALEVDPSIPYRVETYCNSCEARLKLHVVATAVGIRHLQTLLLGHIALLCPGCSRTILQDGRR</sequence>
<keyword evidence="3 18" id="KW-1048">Host nucleus</keyword>
<keyword evidence="9 18" id="KW-0862">Zinc</keyword>
<evidence type="ECO:0000256" key="1">
    <source>
        <dbReference type="ARBA" id="ARBA00022504"/>
    </source>
</evidence>
<evidence type="ECO:0000256" key="5">
    <source>
        <dbReference type="ARBA" id="ARBA00022632"/>
    </source>
</evidence>
<comment type="domain">
    <text evidence="18">The E7 terminal domain is an intrinsically disordered domain, whose flexibility and conformational transitions confer target adaptability to the oncoprotein. It allows adaptation to a variety of protein targets and exposes the PEST degradation sequence that regulates its turnover in the cell.</text>
</comment>
<reference evidence="20" key="1">
    <citation type="journal article" date="2018" name="Nat. Med.">
        <title>Expanded skin virome in DOCK8-deficient patients.</title>
        <authorList>
            <consortium name="NISC Comparative Sequencing Program"/>
            <person name="Tirosh O."/>
            <person name="Conlan S."/>
            <person name="Deming C."/>
            <person name="Lee-Lin S.Q."/>
            <person name="Huang X."/>
            <person name="Su H.C."/>
            <person name="Freeman A.F."/>
            <person name="Segre J.A."/>
            <person name="Kong H.H."/>
        </authorList>
    </citation>
    <scope>NUCLEOTIDE SEQUENCE</scope>
    <source>
        <strain evidence="20">HPV-mSK_131</strain>
    </source>
</reference>
<comment type="subunit">
    <text evidence="18">Homodimer. Homooligomer. Interacts with host RB1; this interaction induces dissociation of RB1-E2F1 complex thereby disrupting RB1 activity. Interacts with host EP300; this interaction represses EP300 transcriptional activity. Interacts with protein E2; this interaction inhibits E7 oncogenic activity. Interacts with host TMEM173/STING; this interaction impairs the ability of TMEM173/STING to sense cytosolic DNA and promote the production of type I interferon (IFN-alpha and IFN-beta).</text>
</comment>
<dbReference type="GO" id="GO:0039645">
    <property type="term" value="P:symbiont-mediated perturbation of host cell cycle G1/S transition checkpoint"/>
    <property type="evidence" value="ECO:0007669"/>
    <property type="project" value="UniProtKB-UniRule"/>
</dbReference>
<keyword evidence="14 18" id="KW-1035">Host cytoplasm</keyword>
<dbReference type="GO" id="GO:0006351">
    <property type="term" value="P:DNA-templated transcription"/>
    <property type="evidence" value="ECO:0007669"/>
    <property type="project" value="UniProtKB-UniRule"/>
</dbReference>
<feature type="short sequence motif" description="Nuclear export signal" evidence="18">
    <location>
        <begin position="68"/>
        <end position="76"/>
    </location>
</feature>
<evidence type="ECO:0000256" key="10">
    <source>
        <dbReference type="ARBA" id="ARBA00023015"/>
    </source>
</evidence>
<evidence type="ECO:0000256" key="12">
    <source>
        <dbReference type="ARBA" id="ARBA00023159"/>
    </source>
</evidence>
<comment type="subcellular location">
    <subcellularLocation>
        <location evidence="18">Host cytoplasm</location>
    </subcellularLocation>
    <subcellularLocation>
        <location evidence="18">Host nucleus</location>
    </subcellularLocation>
    <text evidence="18">Predominantly found in the host nucleus.</text>
</comment>
<dbReference type="GO" id="GO:0042025">
    <property type="term" value="C:host cell nucleus"/>
    <property type="evidence" value="ECO:0007669"/>
    <property type="project" value="UniProtKB-SubCell"/>
</dbReference>
<dbReference type="GO" id="GO:0039502">
    <property type="term" value="P:symbiont-mediated suppression of host type I interferon-mediated signaling pathway"/>
    <property type="evidence" value="ECO:0007669"/>
    <property type="project" value="UniProtKB-UniRule"/>
</dbReference>
<dbReference type="PIRSF" id="PIRSF003407">
    <property type="entry name" value="Papvi_E7"/>
    <property type="match status" value="1"/>
</dbReference>
<evidence type="ECO:0000256" key="6">
    <source>
        <dbReference type="ARBA" id="ARBA00022723"/>
    </source>
</evidence>
<keyword evidence="4 18" id="KW-0945">Host-virus interaction</keyword>
<protein>
    <recommendedName>
        <fullName evidence="18 19">Protein E7</fullName>
    </recommendedName>
</protein>
<keyword evidence="17 18" id="KW-1078">G1/S host cell cycle checkpoint dysregulation by virus</keyword>
<dbReference type="SUPFAM" id="SSF161234">
    <property type="entry name" value="E7 C-terminal domain-like"/>
    <property type="match status" value="1"/>
</dbReference>
<gene>
    <name evidence="18" type="primary">E7</name>
</gene>
<dbReference type="GO" id="GO:0030430">
    <property type="term" value="C:host cell cytoplasm"/>
    <property type="evidence" value="ECO:0007669"/>
    <property type="project" value="UniProtKB-SubCell"/>
</dbReference>
<comment type="similarity">
    <text evidence="18 19">Belongs to the papillomaviridae E7 protein family.</text>
</comment>
<keyword evidence="2 18" id="KW-0244">Early protein</keyword>
<comment type="function">
    <text evidence="18">Plays a role in viral genome replication by driving entry of quiescent cells into the cell cycle. Stimulation of progression from G1 to S phase allows the virus to efficiently use the cellular DNA replicating machinery to achieve viral genome replication. E7 protein has both transforming and trans-activating activities. Induces the disassembly of the E2F1 transcription factor from RB1, with subsequent transcriptional activation of E2F1-regulated S-phase genes. Interferes with host histone deacetylation mediated by HDAC1 and HDAC2, leading to transcription activation. Plays also a role in the inhibition of both antiviral and antiproliferative functions of host interferon alpha. Interaction with host TMEM173/STING impairs the ability of TMEM173/STING to sense cytosolic DNA and promote the production of type I interferon (IFN-alpha and IFN-beta).</text>
</comment>
<feature type="short sequence motif" description="LXCXE motif; interaction with host RB1 and TMEM173/STING" evidence="18">
    <location>
        <begin position="24"/>
        <end position="28"/>
    </location>
</feature>
<dbReference type="HAMAP" id="MF_04004">
    <property type="entry name" value="PPV_E7"/>
    <property type="match status" value="1"/>
</dbReference>
<keyword evidence="5 18" id="KW-1090">Inhibition of host innate immune response by virus</keyword>
<organism evidence="20">
    <name type="scientific">Human papillomavirus</name>
    <dbReference type="NCBI Taxonomy" id="10566"/>
    <lineage>
        <taxon>Viruses</taxon>
        <taxon>Monodnaviria</taxon>
        <taxon>Shotokuvirae</taxon>
        <taxon>Cossaviricota</taxon>
        <taxon>Papovaviricetes</taxon>
        <taxon>Zurhausenvirales</taxon>
        <taxon>Papillomaviridae</taxon>
    </lineage>
</organism>
<keyword evidence="7 18" id="KW-0863">Zinc-finger</keyword>
<evidence type="ECO:0000256" key="9">
    <source>
        <dbReference type="ARBA" id="ARBA00022833"/>
    </source>
</evidence>
<accession>A0A385PJJ5</accession>
<keyword evidence="16 18" id="KW-0899">Viral immunoevasion</keyword>
<keyword evidence="15" id="KW-0922">Interferon antiviral system evasion</keyword>
<evidence type="ECO:0000256" key="19">
    <source>
        <dbReference type="PIRNR" id="PIRNR003407"/>
    </source>
</evidence>
<evidence type="ECO:0000256" key="4">
    <source>
        <dbReference type="ARBA" id="ARBA00022581"/>
    </source>
</evidence>
<dbReference type="GO" id="GO:0003677">
    <property type="term" value="F:DNA binding"/>
    <property type="evidence" value="ECO:0007669"/>
    <property type="project" value="UniProtKB-UniRule"/>
</dbReference>
<comment type="PTM">
    <text evidence="18">Highly phosphorylated.</text>
</comment>
<evidence type="ECO:0000256" key="18">
    <source>
        <dbReference type="HAMAP-Rule" id="MF_04004"/>
    </source>
</evidence>
<dbReference type="EMBL" id="MH777273">
    <property type="protein sequence ID" value="AYA94101.1"/>
    <property type="molecule type" value="Genomic_DNA"/>
</dbReference>
<proteinExistence type="inferred from homology"/>